<organism evidence="2 3">
    <name type="scientific">Leucobacter ruminantium</name>
    <dbReference type="NCBI Taxonomy" id="1289170"/>
    <lineage>
        <taxon>Bacteria</taxon>
        <taxon>Bacillati</taxon>
        <taxon>Actinomycetota</taxon>
        <taxon>Actinomycetes</taxon>
        <taxon>Micrococcales</taxon>
        <taxon>Microbacteriaceae</taxon>
        <taxon>Leucobacter</taxon>
    </lineage>
</organism>
<name>A0A939LX70_9MICO</name>
<evidence type="ECO:0000313" key="2">
    <source>
        <dbReference type="EMBL" id="MBO1805756.1"/>
    </source>
</evidence>
<dbReference type="RefSeq" id="WP_208046225.1">
    <property type="nucleotide sequence ID" value="NZ_JAGDYL010000018.1"/>
</dbReference>
<dbReference type="CDD" id="cd08288">
    <property type="entry name" value="MDR_yhdh"/>
    <property type="match status" value="1"/>
</dbReference>
<dbReference type="Gene3D" id="3.90.180.10">
    <property type="entry name" value="Medium-chain alcohol dehydrogenases, catalytic domain"/>
    <property type="match status" value="1"/>
</dbReference>
<keyword evidence="3" id="KW-1185">Reference proteome</keyword>
<dbReference type="NCBIfam" id="TIGR02823">
    <property type="entry name" value="oxido_YhdH"/>
    <property type="match status" value="1"/>
</dbReference>
<gene>
    <name evidence="2" type="ORF">J4H91_10570</name>
</gene>
<protein>
    <submittedName>
        <fullName evidence="2">Oxidoreductase</fullName>
    </submittedName>
</protein>
<dbReference type="GO" id="GO:0043957">
    <property type="term" value="F:acryloyl-CoA reductase (NADPH) activity"/>
    <property type="evidence" value="ECO:0007669"/>
    <property type="project" value="TreeGrafter"/>
</dbReference>
<dbReference type="InterPro" id="IPR051397">
    <property type="entry name" value="Zn-ADH-like_protein"/>
</dbReference>
<reference evidence="2" key="1">
    <citation type="submission" date="2021-03" db="EMBL/GenBank/DDBJ databases">
        <title>Leucobacter chromiisoli sp. nov., isolated from chromium-containing soil of chemical plant.</title>
        <authorList>
            <person name="Xu Z."/>
        </authorList>
    </citation>
    <scope>NUCLEOTIDE SEQUENCE</scope>
    <source>
        <strain evidence="2">A2</strain>
    </source>
</reference>
<proteinExistence type="predicted"/>
<dbReference type="Gene3D" id="3.40.50.720">
    <property type="entry name" value="NAD(P)-binding Rossmann-like Domain"/>
    <property type="match status" value="1"/>
</dbReference>
<dbReference type="Pfam" id="PF08240">
    <property type="entry name" value="ADH_N"/>
    <property type="match status" value="1"/>
</dbReference>
<dbReference type="Proteomes" id="UP000664398">
    <property type="component" value="Unassembled WGS sequence"/>
</dbReference>
<dbReference type="InterPro" id="IPR036291">
    <property type="entry name" value="NAD(P)-bd_dom_sf"/>
</dbReference>
<dbReference type="InterPro" id="IPR013149">
    <property type="entry name" value="ADH-like_C"/>
</dbReference>
<dbReference type="EMBL" id="JAGDYL010000018">
    <property type="protein sequence ID" value="MBO1805756.1"/>
    <property type="molecule type" value="Genomic_DNA"/>
</dbReference>
<dbReference type="Pfam" id="PF00107">
    <property type="entry name" value="ADH_zinc_N"/>
    <property type="match status" value="1"/>
</dbReference>
<dbReference type="AlphaFoldDB" id="A0A939LX70"/>
<dbReference type="SUPFAM" id="SSF50129">
    <property type="entry name" value="GroES-like"/>
    <property type="match status" value="1"/>
</dbReference>
<dbReference type="InterPro" id="IPR014188">
    <property type="entry name" value="Acrylyl-CoA_reductase_AcuI"/>
</dbReference>
<dbReference type="PANTHER" id="PTHR43677:SF1">
    <property type="entry name" value="ACRYLYL-COA REDUCTASE ACUI-RELATED"/>
    <property type="match status" value="1"/>
</dbReference>
<dbReference type="SMART" id="SM00829">
    <property type="entry name" value="PKS_ER"/>
    <property type="match status" value="1"/>
</dbReference>
<dbReference type="InterPro" id="IPR011032">
    <property type="entry name" value="GroES-like_sf"/>
</dbReference>
<dbReference type="InterPro" id="IPR020843">
    <property type="entry name" value="ER"/>
</dbReference>
<evidence type="ECO:0000313" key="3">
    <source>
        <dbReference type="Proteomes" id="UP000664398"/>
    </source>
</evidence>
<feature type="domain" description="Enoyl reductase (ER)" evidence="1">
    <location>
        <begin position="10"/>
        <end position="325"/>
    </location>
</feature>
<comment type="caution">
    <text evidence="2">The sequence shown here is derived from an EMBL/GenBank/DDBJ whole genome shotgun (WGS) entry which is preliminary data.</text>
</comment>
<dbReference type="InterPro" id="IPR013154">
    <property type="entry name" value="ADH-like_N"/>
</dbReference>
<sequence>MRAIVIESKGAEPRIVEDSEAEELLRAGEGSVELDVLHSSFNYKDGLALAGKGIVRSWPLIPGIDVVGRVAASASDEWREGDVVVLNGDGLGETRNGGFATRARVRPDALVRLPEGISPDRAAAIGTAGFTAMLCVLALEDAGVEPGAGDLLVTGAAGGVGSVAISLLAGRGYRVVASTGRADEQGDYLRELGAVDLIDRRELSEELGKPLQSQRWAGAVDSVGSTTLANVLAQTGYGGAVAACGLAQGADLPTTVMPFILRGVTLAGANSVDAPRTLRQRAWKALAAELDLAVLDGMTETIGLAETIPHAERILAGRVRGRTVVDVNR</sequence>
<evidence type="ECO:0000259" key="1">
    <source>
        <dbReference type="SMART" id="SM00829"/>
    </source>
</evidence>
<dbReference type="SUPFAM" id="SSF51735">
    <property type="entry name" value="NAD(P)-binding Rossmann-fold domains"/>
    <property type="match status" value="1"/>
</dbReference>
<accession>A0A939LX70</accession>
<dbReference type="PANTHER" id="PTHR43677">
    <property type="entry name" value="SHORT-CHAIN DEHYDROGENASE/REDUCTASE"/>
    <property type="match status" value="1"/>
</dbReference>